<dbReference type="VEuPathDB" id="FungiDB:PC9H_004295"/>
<evidence type="ECO:0000259" key="1">
    <source>
        <dbReference type="Pfam" id="PF20236"/>
    </source>
</evidence>
<comment type="caution">
    <text evidence="2">The sequence shown here is derived from an EMBL/GenBank/DDBJ whole genome shotgun (WGS) entry which is preliminary data.</text>
</comment>
<dbReference type="AlphaFoldDB" id="A0A8H7A3X4"/>
<dbReference type="OrthoDB" id="3256331at2759"/>
<dbReference type="InterPro" id="IPR046528">
    <property type="entry name" value="DUF6593"/>
</dbReference>
<organism evidence="2 3">
    <name type="scientific">Pleurotus ostreatus</name>
    <name type="common">Oyster mushroom</name>
    <name type="synonym">White-rot fungus</name>
    <dbReference type="NCBI Taxonomy" id="5322"/>
    <lineage>
        <taxon>Eukaryota</taxon>
        <taxon>Fungi</taxon>
        <taxon>Dikarya</taxon>
        <taxon>Basidiomycota</taxon>
        <taxon>Agaricomycotina</taxon>
        <taxon>Agaricomycetes</taxon>
        <taxon>Agaricomycetidae</taxon>
        <taxon>Agaricales</taxon>
        <taxon>Pleurotineae</taxon>
        <taxon>Pleurotaceae</taxon>
        <taxon>Pleurotus</taxon>
    </lineage>
</organism>
<evidence type="ECO:0000313" key="3">
    <source>
        <dbReference type="Proteomes" id="UP000623687"/>
    </source>
</evidence>
<keyword evidence="3" id="KW-1185">Reference proteome</keyword>
<evidence type="ECO:0000313" key="2">
    <source>
        <dbReference type="EMBL" id="KAF7437456.1"/>
    </source>
</evidence>
<protein>
    <recommendedName>
        <fullName evidence="1">DUF6593 domain-containing protein</fullName>
    </recommendedName>
</protein>
<sequence>MNTPRLRAFVDYHRYFTSIEPRAIHTASPSKLLYFSADSVLNSTLSYRTDVSYVVESHSDATHVTTTEIQKGMDTAPYVVVTTGSLFSDKVSINGETAVRINKWLSPLKTFAMFPVKFEQDGGVYIWRCQGDGQLILYEGVDSHTPIAWFQRSRRRLVNNLPTVHPASLALQPAAVKIQDIVVASFLILEHKRRTTLQKRSNSKILPR</sequence>
<dbReference type="EMBL" id="JACETU010000002">
    <property type="protein sequence ID" value="KAF7437456.1"/>
    <property type="molecule type" value="Genomic_DNA"/>
</dbReference>
<name>A0A8H7A3X4_PLEOS</name>
<feature type="domain" description="DUF6593" evidence="1">
    <location>
        <begin position="38"/>
        <end position="194"/>
    </location>
</feature>
<dbReference type="Proteomes" id="UP000623687">
    <property type="component" value="Unassembled WGS sequence"/>
</dbReference>
<dbReference type="RefSeq" id="XP_036635355.1">
    <property type="nucleotide sequence ID" value="XM_036773882.1"/>
</dbReference>
<dbReference type="GeneID" id="59374113"/>
<reference evidence="2" key="1">
    <citation type="submission" date="2019-07" db="EMBL/GenBank/DDBJ databases">
        <authorList>
            <person name="Palmer J.M."/>
        </authorList>
    </citation>
    <scope>NUCLEOTIDE SEQUENCE</scope>
    <source>
        <strain evidence="2">PC9</strain>
    </source>
</reference>
<gene>
    <name evidence="2" type="ORF">PC9H_004295</name>
</gene>
<accession>A0A8H7A3X4</accession>
<dbReference type="Pfam" id="PF20236">
    <property type="entry name" value="DUF6593"/>
    <property type="match status" value="1"/>
</dbReference>
<proteinExistence type="predicted"/>